<dbReference type="Proteomes" id="UP001313282">
    <property type="component" value="Unassembled WGS sequence"/>
</dbReference>
<reference evidence="1 2" key="1">
    <citation type="submission" date="2019-10" db="EMBL/GenBank/DDBJ databases">
        <authorList>
            <person name="Palmer J.M."/>
        </authorList>
    </citation>
    <scope>NUCLEOTIDE SEQUENCE [LARGE SCALE GENOMIC DNA]</scope>
    <source>
        <strain evidence="1 2">TWF718</strain>
    </source>
</reference>
<accession>A0AAN8RF74</accession>
<dbReference type="AlphaFoldDB" id="A0AAN8RF74"/>
<gene>
    <name evidence="1" type="ORF">TWF718_004693</name>
</gene>
<organism evidence="1 2">
    <name type="scientific">Orbilia javanica</name>
    <dbReference type="NCBI Taxonomy" id="47235"/>
    <lineage>
        <taxon>Eukaryota</taxon>
        <taxon>Fungi</taxon>
        <taxon>Dikarya</taxon>
        <taxon>Ascomycota</taxon>
        <taxon>Pezizomycotina</taxon>
        <taxon>Orbiliomycetes</taxon>
        <taxon>Orbiliales</taxon>
        <taxon>Orbiliaceae</taxon>
        <taxon>Orbilia</taxon>
    </lineage>
</organism>
<evidence type="ECO:0000313" key="1">
    <source>
        <dbReference type="EMBL" id="KAK6351535.1"/>
    </source>
</evidence>
<comment type="caution">
    <text evidence="1">The sequence shown here is derived from an EMBL/GenBank/DDBJ whole genome shotgun (WGS) entry which is preliminary data.</text>
</comment>
<keyword evidence="2" id="KW-1185">Reference proteome</keyword>
<sequence length="146" mass="15936">MCLTVVGAPNEASRSFTFALPKKGRISDPRSYQHGAAIFGLHKSEGWELSKMTHWVGLDRHAKLYNVGPAAPVLSSIFAGLLRGRSIICCTEGIQQASVALKLASGLLTAKSKLTYQMQSRARQFAVSEGYLLRNLDRANEEAMPD</sequence>
<name>A0AAN8RF74_9PEZI</name>
<evidence type="ECO:0000313" key="2">
    <source>
        <dbReference type="Proteomes" id="UP001313282"/>
    </source>
</evidence>
<dbReference type="EMBL" id="JAVHNR010000002">
    <property type="protein sequence ID" value="KAK6351535.1"/>
    <property type="molecule type" value="Genomic_DNA"/>
</dbReference>
<proteinExistence type="predicted"/>
<protein>
    <submittedName>
        <fullName evidence="1">Uncharacterized protein</fullName>
    </submittedName>
</protein>